<evidence type="ECO:0000313" key="2">
    <source>
        <dbReference type="Proteomes" id="UP000499080"/>
    </source>
</evidence>
<dbReference type="EMBL" id="BGPR01000607">
    <property type="protein sequence ID" value="GBM28265.1"/>
    <property type="molecule type" value="Genomic_DNA"/>
</dbReference>
<organism evidence="1 2">
    <name type="scientific">Araneus ventricosus</name>
    <name type="common">Orbweaver spider</name>
    <name type="synonym">Epeira ventricosa</name>
    <dbReference type="NCBI Taxonomy" id="182803"/>
    <lineage>
        <taxon>Eukaryota</taxon>
        <taxon>Metazoa</taxon>
        <taxon>Ecdysozoa</taxon>
        <taxon>Arthropoda</taxon>
        <taxon>Chelicerata</taxon>
        <taxon>Arachnida</taxon>
        <taxon>Araneae</taxon>
        <taxon>Araneomorphae</taxon>
        <taxon>Entelegynae</taxon>
        <taxon>Araneoidea</taxon>
        <taxon>Araneidae</taxon>
        <taxon>Araneus</taxon>
    </lineage>
</organism>
<keyword evidence="2" id="KW-1185">Reference proteome</keyword>
<sequence length="98" mass="11014">MENELSELETLPNLFNKTGSEIDFVHFTSSESINDSEIRSLKKLNIYNLTPTKQVHCVLWNENLSGRAGNDIASTFPKILTVLAQEKDRTELKTGSDS</sequence>
<proteinExistence type="predicted"/>
<name>A0A4Y2EJY9_ARAVE</name>
<gene>
    <name evidence="1" type="ORF">AVEN_54040_1</name>
</gene>
<evidence type="ECO:0000313" key="1">
    <source>
        <dbReference type="EMBL" id="GBM28265.1"/>
    </source>
</evidence>
<reference evidence="1 2" key="1">
    <citation type="journal article" date="2019" name="Sci. Rep.">
        <title>Orb-weaving spider Araneus ventricosus genome elucidates the spidroin gene catalogue.</title>
        <authorList>
            <person name="Kono N."/>
            <person name="Nakamura H."/>
            <person name="Ohtoshi R."/>
            <person name="Moran D.A.P."/>
            <person name="Shinohara A."/>
            <person name="Yoshida Y."/>
            <person name="Fujiwara M."/>
            <person name="Mori M."/>
            <person name="Tomita M."/>
            <person name="Arakawa K."/>
        </authorList>
    </citation>
    <scope>NUCLEOTIDE SEQUENCE [LARGE SCALE GENOMIC DNA]</scope>
</reference>
<accession>A0A4Y2EJY9</accession>
<dbReference type="Proteomes" id="UP000499080">
    <property type="component" value="Unassembled WGS sequence"/>
</dbReference>
<protein>
    <submittedName>
        <fullName evidence="1">Uncharacterized protein</fullName>
    </submittedName>
</protein>
<dbReference type="AlphaFoldDB" id="A0A4Y2EJY9"/>
<comment type="caution">
    <text evidence="1">The sequence shown here is derived from an EMBL/GenBank/DDBJ whole genome shotgun (WGS) entry which is preliminary data.</text>
</comment>